<organism evidence="14 15">
    <name type="scientific">Antrihabitans stalagmiti</name>
    <dbReference type="NCBI Taxonomy" id="2799499"/>
    <lineage>
        <taxon>Bacteria</taxon>
        <taxon>Bacillati</taxon>
        <taxon>Actinomycetota</taxon>
        <taxon>Actinomycetes</taxon>
        <taxon>Mycobacteriales</taxon>
        <taxon>Nocardiaceae</taxon>
        <taxon>Antrihabitans</taxon>
    </lineage>
</organism>
<evidence type="ECO:0000256" key="9">
    <source>
        <dbReference type="ARBA" id="ARBA00061644"/>
    </source>
</evidence>
<dbReference type="GO" id="GO:0005524">
    <property type="term" value="F:ATP binding"/>
    <property type="evidence" value="ECO:0007669"/>
    <property type="project" value="UniProtKB-KW"/>
</dbReference>
<feature type="transmembrane region" description="Helical" evidence="11">
    <location>
        <begin position="891"/>
        <end position="914"/>
    </location>
</feature>
<keyword evidence="8 11" id="KW-0472">Membrane</keyword>
<dbReference type="Pfam" id="PF00664">
    <property type="entry name" value="ABC_membrane"/>
    <property type="match status" value="2"/>
</dbReference>
<name>A0A934NTK1_9NOCA</name>
<evidence type="ECO:0000256" key="7">
    <source>
        <dbReference type="ARBA" id="ARBA00022989"/>
    </source>
</evidence>
<dbReference type="Pfam" id="PF00005">
    <property type="entry name" value="ABC_tran"/>
    <property type="match status" value="2"/>
</dbReference>
<evidence type="ECO:0000259" key="13">
    <source>
        <dbReference type="PROSITE" id="PS50929"/>
    </source>
</evidence>
<sequence>MARDDEPGWIAKLWKQSWTHRYVTIGALSATLVVAAIEIAGPLLTKAALDSADAGTTERIGAIAALLAALALIRFGAQFGRRMLAGKLSLNVQHDLRLSLLSSLQRLDGRGQDDIRTGQIVSRSITDLQLVQGLLAMVPLSAGAAVQFVLAVAVMSVLSPLLTLVALSVVVVIAVLVYRIRPRLWAATWSAQQRAAELAQHVEETVTGVRVVKGFGQEARMVDRLEGLGRRLYAERLRAAKINSRFAPSLAALPQVGLVGVIAFGGYRALNGSISVGTLLAFAAYVATMTATTRTLSSVVIMAQLARAAVERVYEVIDTEPAVADRASTIALPDGPVGIEIRSVHFGFEPEREILSGLDLTVRPGETVAIVGAAGAGKTALSLLLTRFYAPTDGSIALTTDHGRIDIADLRGDELRSAIGLVFDEPFLFSDTVAANIALGMPEATDDEIRNAARLAAADDFITELADGYDTVVGERGLTLSGGQRQRIALARAMLIEPRVLILDDATSAVDAQTEAAIFDALPARGLRTTLILAHRMSTLALADRVAVLDGGTIVDSGTIDELSRRSAAFRRFAQTSAAHDDADISATANNGDLWPDRQEPSERTTAPTPQTPRGGPMNSALGGMAATPALRAAVAALPPAVEEPHADATQLRKPDPNFRLARLLAPVASLLALVILCLAADSLISIAFPAIVRHAIDYGVVPQQPSALWQASAFAIALVVVDWFVVAAMTVITARAGERLLFGLRVRSYAHLQRLGLDYYERELSGRIMTRMTTDVDALSTFLQTGLSSAVVSILTLVGISVALLVTDAGLALVALAVLPPAIIATVVFRRISSATYTVSRERISIVNADFQENITGLRAAQAYRREAFAARRFAERALSYRRSRMRSQLAISIYFPGIAMLSDLALAGVIFFGAHQVATGQTSSGTLVAFVLYIGLLFGPIQQLSQVFDGYQQAAVGLRRIRDLLRTESSIEAVEAADVVPIRSRLDGDVTLADLSFRYNKAEVNALTDVTLDIPSGATVALVGRTGAGKSTIVKLIARFYDPTDGSVRVDGTDIRRYPLGQYRATLGVVPQEAHLFTGDVASNIAFGKPDATRAEIEAAAAAVGASATIAALPGGMRQPVGERGQGLSAGERQLVALARAELVDPDILLLDEATATLDPATEATVLRASKAVTRRRTAVVVAHRLATAARADVIVVIADGRIAEVGEHEVLRSAGGLYARLWQAAEGDRSTTIDDGVAAFDSFAAPKR</sequence>
<evidence type="ECO:0000256" key="8">
    <source>
        <dbReference type="ARBA" id="ARBA00023136"/>
    </source>
</evidence>
<comment type="similarity">
    <text evidence="9">Belongs to the ABC transporter superfamily. Lipid exporter (TC 3.A.1.106) family.</text>
</comment>
<accession>A0A934NTK1</accession>
<comment type="subcellular location">
    <subcellularLocation>
        <location evidence="1">Cell membrane</location>
        <topology evidence="1">Multi-pass membrane protein</topology>
    </subcellularLocation>
</comment>
<feature type="domain" description="ABC transmembrane type-1" evidence="13">
    <location>
        <begin position="673"/>
        <end position="955"/>
    </location>
</feature>
<feature type="transmembrane region" description="Helical" evidence="11">
    <location>
        <begin position="161"/>
        <end position="180"/>
    </location>
</feature>
<keyword evidence="3" id="KW-1003">Cell membrane</keyword>
<keyword evidence="2" id="KW-0813">Transport</keyword>
<feature type="domain" description="ABC transporter" evidence="12">
    <location>
        <begin position="992"/>
        <end position="1227"/>
    </location>
</feature>
<dbReference type="FunFam" id="3.40.50.300:FF:000299">
    <property type="entry name" value="ABC transporter ATP-binding protein/permease"/>
    <property type="match status" value="2"/>
</dbReference>
<dbReference type="GO" id="GO:0005886">
    <property type="term" value="C:plasma membrane"/>
    <property type="evidence" value="ECO:0007669"/>
    <property type="project" value="UniProtKB-SubCell"/>
</dbReference>
<dbReference type="PROSITE" id="PS50929">
    <property type="entry name" value="ABC_TM1F"/>
    <property type="match status" value="2"/>
</dbReference>
<comment type="caution">
    <text evidence="14">The sequence shown here is derived from an EMBL/GenBank/DDBJ whole genome shotgun (WGS) entry which is preliminary data.</text>
</comment>
<feature type="transmembrane region" description="Helical" evidence="11">
    <location>
        <begin position="812"/>
        <end position="830"/>
    </location>
</feature>
<feature type="transmembrane region" description="Helical" evidence="11">
    <location>
        <begin position="21"/>
        <end position="40"/>
    </location>
</feature>
<reference evidence="14" key="1">
    <citation type="submission" date="2020-12" db="EMBL/GenBank/DDBJ databases">
        <title>Antrihabitans popcorni sp. nov. and Antrihabitans auranticaus sp. nov., isolated from a larva cave.</title>
        <authorList>
            <person name="Lee S.D."/>
            <person name="Kim I.S."/>
        </authorList>
    </citation>
    <scope>NUCLEOTIDE SEQUENCE</scope>
    <source>
        <strain evidence="14">YC3-6</strain>
    </source>
</reference>
<dbReference type="PROSITE" id="PS50893">
    <property type="entry name" value="ABC_TRANSPORTER_2"/>
    <property type="match status" value="2"/>
</dbReference>
<dbReference type="GO" id="GO:0015421">
    <property type="term" value="F:ABC-type oligopeptide transporter activity"/>
    <property type="evidence" value="ECO:0007669"/>
    <property type="project" value="TreeGrafter"/>
</dbReference>
<dbReference type="InterPro" id="IPR011527">
    <property type="entry name" value="ABC1_TM_dom"/>
</dbReference>
<feature type="domain" description="ABC transmembrane type-1" evidence="13">
    <location>
        <begin position="25"/>
        <end position="305"/>
    </location>
</feature>
<feature type="transmembrane region" description="Helical" evidence="11">
    <location>
        <begin position="273"/>
        <end position="292"/>
    </location>
</feature>
<feature type="region of interest" description="Disordered" evidence="10">
    <location>
        <begin position="581"/>
        <end position="622"/>
    </location>
</feature>
<feature type="transmembrane region" description="Helical" evidence="11">
    <location>
        <begin position="133"/>
        <end position="155"/>
    </location>
</feature>
<dbReference type="InterPro" id="IPR017871">
    <property type="entry name" value="ABC_transporter-like_CS"/>
</dbReference>
<keyword evidence="15" id="KW-1185">Reference proteome</keyword>
<dbReference type="InterPro" id="IPR027417">
    <property type="entry name" value="P-loop_NTPase"/>
</dbReference>
<dbReference type="GO" id="GO:0016887">
    <property type="term" value="F:ATP hydrolysis activity"/>
    <property type="evidence" value="ECO:0007669"/>
    <property type="project" value="InterPro"/>
</dbReference>
<dbReference type="InterPro" id="IPR003593">
    <property type="entry name" value="AAA+_ATPase"/>
</dbReference>
<evidence type="ECO:0000256" key="3">
    <source>
        <dbReference type="ARBA" id="ARBA00022475"/>
    </source>
</evidence>
<dbReference type="AlphaFoldDB" id="A0A934NTK1"/>
<evidence type="ECO:0000256" key="4">
    <source>
        <dbReference type="ARBA" id="ARBA00022692"/>
    </source>
</evidence>
<evidence type="ECO:0000259" key="12">
    <source>
        <dbReference type="PROSITE" id="PS50893"/>
    </source>
</evidence>
<dbReference type="RefSeq" id="WP_199705855.1">
    <property type="nucleotide sequence ID" value="NZ_JAEMNV010000006.1"/>
</dbReference>
<dbReference type="CDD" id="cd18543">
    <property type="entry name" value="ABC_6TM_Rv0194_D1_like"/>
    <property type="match status" value="1"/>
</dbReference>
<dbReference type="InterPro" id="IPR003439">
    <property type="entry name" value="ABC_transporter-like_ATP-bd"/>
</dbReference>
<dbReference type="PANTHER" id="PTHR43394">
    <property type="entry name" value="ATP-DEPENDENT PERMEASE MDL1, MITOCHONDRIAL"/>
    <property type="match status" value="1"/>
</dbReference>
<dbReference type="SUPFAM" id="SSF90123">
    <property type="entry name" value="ABC transporter transmembrane region"/>
    <property type="match status" value="2"/>
</dbReference>
<evidence type="ECO:0000256" key="10">
    <source>
        <dbReference type="SAM" id="MobiDB-lite"/>
    </source>
</evidence>
<feature type="transmembrane region" description="Helical" evidence="11">
    <location>
        <begin position="246"/>
        <end position="267"/>
    </location>
</feature>
<protein>
    <submittedName>
        <fullName evidence="14">ABC transporter ATP-binding protein</fullName>
    </submittedName>
</protein>
<evidence type="ECO:0000256" key="11">
    <source>
        <dbReference type="SAM" id="Phobius"/>
    </source>
</evidence>
<evidence type="ECO:0000256" key="6">
    <source>
        <dbReference type="ARBA" id="ARBA00022840"/>
    </source>
</evidence>
<dbReference type="PROSITE" id="PS00211">
    <property type="entry name" value="ABC_TRANSPORTER_1"/>
    <property type="match status" value="1"/>
</dbReference>
<evidence type="ECO:0000256" key="5">
    <source>
        <dbReference type="ARBA" id="ARBA00022741"/>
    </source>
</evidence>
<dbReference type="Gene3D" id="1.20.1560.10">
    <property type="entry name" value="ABC transporter type 1, transmembrane domain"/>
    <property type="match status" value="2"/>
</dbReference>
<feature type="transmembrane region" description="Helical" evidence="11">
    <location>
        <begin position="664"/>
        <end position="689"/>
    </location>
</feature>
<dbReference type="InterPro" id="IPR039421">
    <property type="entry name" value="Type_1_exporter"/>
</dbReference>
<evidence type="ECO:0000256" key="2">
    <source>
        <dbReference type="ARBA" id="ARBA00022448"/>
    </source>
</evidence>
<dbReference type="SMART" id="SM00382">
    <property type="entry name" value="AAA"/>
    <property type="match status" value="2"/>
</dbReference>
<feature type="transmembrane region" description="Helical" evidence="11">
    <location>
        <begin position="60"/>
        <end position="77"/>
    </location>
</feature>
<feature type="transmembrane region" description="Helical" evidence="11">
    <location>
        <begin position="709"/>
        <end position="733"/>
    </location>
</feature>
<dbReference type="Proteomes" id="UP000655868">
    <property type="component" value="Unassembled WGS sequence"/>
</dbReference>
<keyword evidence="7 11" id="KW-1133">Transmembrane helix</keyword>
<dbReference type="CDD" id="cd18546">
    <property type="entry name" value="ABC_6TM_Rv0194_D2_like"/>
    <property type="match status" value="1"/>
</dbReference>
<gene>
    <name evidence="14" type="ORF">JGU71_18970</name>
</gene>
<dbReference type="EMBL" id="JAEMNV010000006">
    <property type="protein sequence ID" value="MBJ8340972.1"/>
    <property type="molecule type" value="Genomic_DNA"/>
</dbReference>
<keyword evidence="6 14" id="KW-0067">ATP-binding</keyword>
<keyword evidence="5" id="KW-0547">Nucleotide-binding</keyword>
<evidence type="ECO:0000313" key="14">
    <source>
        <dbReference type="EMBL" id="MBJ8340972.1"/>
    </source>
</evidence>
<evidence type="ECO:0000313" key="15">
    <source>
        <dbReference type="Proteomes" id="UP000655868"/>
    </source>
</evidence>
<keyword evidence="4 11" id="KW-0812">Transmembrane</keyword>
<feature type="transmembrane region" description="Helical" evidence="11">
    <location>
        <begin position="920"/>
        <end position="940"/>
    </location>
</feature>
<dbReference type="SUPFAM" id="SSF52540">
    <property type="entry name" value="P-loop containing nucleoside triphosphate hydrolases"/>
    <property type="match status" value="2"/>
</dbReference>
<dbReference type="Gene3D" id="3.40.50.300">
    <property type="entry name" value="P-loop containing nucleotide triphosphate hydrolases"/>
    <property type="match status" value="2"/>
</dbReference>
<dbReference type="InterPro" id="IPR036640">
    <property type="entry name" value="ABC1_TM_sf"/>
</dbReference>
<feature type="domain" description="ABC transporter" evidence="12">
    <location>
        <begin position="339"/>
        <end position="576"/>
    </location>
</feature>
<proteinExistence type="inferred from homology"/>
<dbReference type="PANTHER" id="PTHR43394:SF1">
    <property type="entry name" value="ATP-BINDING CASSETTE SUB-FAMILY B MEMBER 10, MITOCHONDRIAL"/>
    <property type="match status" value="1"/>
</dbReference>
<feature type="transmembrane region" description="Helical" evidence="11">
    <location>
        <begin position="782"/>
        <end position="806"/>
    </location>
</feature>
<evidence type="ECO:0000256" key="1">
    <source>
        <dbReference type="ARBA" id="ARBA00004651"/>
    </source>
</evidence>